<dbReference type="AlphaFoldDB" id="A0AAD4HVI5"/>
<evidence type="ECO:0000313" key="1">
    <source>
        <dbReference type="EMBL" id="KAG7284340.1"/>
    </source>
</evidence>
<evidence type="ECO:0000313" key="2">
    <source>
        <dbReference type="Proteomes" id="UP001197093"/>
    </source>
</evidence>
<proteinExistence type="predicted"/>
<comment type="caution">
    <text evidence="1">The sequence shown here is derived from an EMBL/GenBank/DDBJ whole genome shotgun (WGS) entry which is preliminary data.</text>
</comment>
<organism evidence="1 2">
    <name type="scientific">Staphylotrichum longicolle</name>
    <dbReference type="NCBI Taxonomy" id="669026"/>
    <lineage>
        <taxon>Eukaryota</taxon>
        <taxon>Fungi</taxon>
        <taxon>Dikarya</taxon>
        <taxon>Ascomycota</taxon>
        <taxon>Pezizomycotina</taxon>
        <taxon>Sordariomycetes</taxon>
        <taxon>Sordariomycetidae</taxon>
        <taxon>Sordariales</taxon>
        <taxon>Chaetomiaceae</taxon>
        <taxon>Staphylotrichum</taxon>
    </lineage>
</organism>
<dbReference type="Proteomes" id="UP001197093">
    <property type="component" value="Unassembled WGS sequence"/>
</dbReference>
<keyword evidence="2" id="KW-1185">Reference proteome</keyword>
<accession>A0AAD4HVI5</accession>
<dbReference type="EMBL" id="JAHCVI010000006">
    <property type="protein sequence ID" value="KAG7284340.1"/>
    <property type="molecule type" value="Genomic_DNA"/>
</dbReference>
<sequence length="347" mass="39340">MRTWPCPSLKHLEVYGQPFPEDCLRSVAFPPAWTFHTIPGLKSIKIMGMGDVGPRSLPETDSIIDHPSQGYTGFQSEHMRACMQSLTHLELHNAPFQFTTFRRALAEAKNLKSLSIHIDLAEIPDDLVLDNDSPNMNGLLLLCADTLEHVNLLLSCGGIMERTTLFFFGTDLRVSCFHKLTKLKTLRLNLRSFFSASFWRPEQFGSAGVEYEEYYKLVNAAEEIRLPRSLQKLTLVEERDARVYPETVFDGDRTGRMALKLKVDIPIQQGMYSEQLKRFAAACEKGKSQLGWQITEVLVLSWRFGRGDPEAGLDRRGVAAAFGRVPDLKFSWSWLDEKEISSKTTGF</sequence>
<gene>
    <name evidence="1" type="ORF">NEMBOFW57_010713</name>
</gene>
<protein>
    <submittedName>
        <fullName evidence="1">Uncharacterized protein</fullName>
    </submittedName>
</protein>
<reference evidence="1" key="1">
    <citation type="submission" date="2023-02" db="EMBL/GenBank/DDBJ databases">
        <authorList>
            <person name="Palmer J.M."/>
        </authorList>
    </citation>
    <scope>NUCLEOTIDE SEQUENCE</scope>
    <source>
        <strain evidence="1">FW57</strain>
    </source>
</reference>
<name>A0AAD4HVI5_9PEZI</name>